<protein>
    <submittedName>
        <fullName evidence="1">Uncharacterized protein</fullName>
    </submittedName>
</protein>
<dbReference type="RefSeq" id="WP_277595878.1">
    <property type="nucleotide sequence ID" value="NZ_JAMBPX010000011.1"/>
</dbReference>
<evidence type="ECO:0000313" key="2">
    <source>
        <dbReference type="Proteomes" id="UP001152302"/>
    </source>
</evidence>
<reference evidence="1" key="1">
    <citation type="submission" date="2022-05" db="EMBL/GenBank/DDBJ databases">
        <title>Comparative genomics of Staphylococcus equorum isolates.</title>
        <authorList>
            <person name="Luelf R.H."/>
        </authorList>
    </citation>
    <scope>NUCLEOTIDE SEQUENCE</scope>
    <source>
        <strain evidence="1">TMW 2.2343</strain>
    </source>
</reference>
<organism evidence="1 2">
    <name type="scientific">Staphylococcus equorum</name>
    <dbReference type="NCBI Taxonomy" id="246432"/>
    <lineage>
        <taxon>Bacteria</taxon>
        <taxon>Bacillati</taxon>
        <taxon>Bacillota</taxon>
        <taxon>Bacilli</taxon>
        <taxon>Bacillales</taxon>
        <taxon>Staphylococcaceae</taxon>
        <taxon>Staphylococcus</taxon>
    </lineage>
</organism>
<proteinExistence type="predicted"/>
<accession>A0A9X4LC99</accession>
<evidence type="ECO:0000313" key="1">
    <source>
        <dbReference type="EMBL" id="MDG0860359.1"/>
    </source>
</evidence>
<sequence>MDIYIDKINKMMIISLNQKVKDENVIKKVREGIKSTNEDYRIMVFDEVNNIIEF</sequence>
<name>A0A9X4LC99_9STAP</name>
<comment type="caution">
    <text evidence="1">The sequence shown here is derived from an EMBL/GenBank/DDBJ whole genome shotgun (WGS) entry which is preliminary data.</text>
</comment>
<dbReference type="Proteomes" id="UP001152302">
    <property type="component" value="Unassembled WGS sequence"/>
</dbReference>
<dbReference type="EMBL" id="JAMBPX010000011">
    <property type="protein sequence ID" value="MDG0860359.1"/>
    <property type="molecule type" value="Genomic_DNA"/>
</dbReference>
<dbReference type="AlphaFoldDB" id="A0A9X4LC99"/>
<gene>
    <name evidence="1" type="ORF">M4L21_13580</name>
</gene>